<proteinExistence type="predicted"/>
<keyword evidence="3" id="KW-1185">Reference proteome</keyword>
<evidence type="ECO:0000313" key="2">
    <source>
        <dbReference type="EMBL" id="OKO98252.1"/>
    </source>
</evidence>
<evidence type="ECO:0000256" key="1">
    <source>
        <dbReference type="SAM" id="MobiDB-lite"/>
    </source>
</evidence>
<organism evidence="2 3">
    <name type="scientific">Penicillium subrubescens</name>
    <dbReference type="NCBI Taxonomy" id="1316194"/>
    <lineage>
        <taxon>Eukaryota</taxon>
        <taxon>Fungi</taxon>
        <taxon>Dikarya</taxon>
        <taxon>Ascomycota</taxon>
        <taxon>Pezizomycotina</taxon>
        <taxon>Eurotiomycetes</taxon>
        <taxon>Eurotiomycetidae</taxon>
        <taxon>Eurotiales</taxon>
        <taxon>Aspergillaceae</taxon>
        <taxon>Penicillium</taxon>
    </lineage>
</organism>
<protein>
    <submittedName>
        <fullName evidence="2">Uncharacterized protein</fullName>
    </submittedName>
</protein>
<dbReference type="Proteomes" id="UP000186955">
    <property type="component" value="Unassembled WGS sequence"/>
</dbReference>
<name>A0A1Q5TDF8_9EURO</name>
<feature type="compositionally biased region" description="Polar residues" evidence="1">
    <location>
        <begin position="249"/>
        <end position="269"/>
    </location>
</feature>
<reference evidence="2 3" key="1">
    <citation type="submission" date="2016-10" db="EMBL/GenBank/DDBJ databases">
        <title>Genome sequence of the ascomycete fungus Penicillium subrubescens.</title>
        <authorList>
            <person name="De Vries R.P."/>
            <person name="Peng M."/>
            <person name="Dilokpimol A."/>
            <person name="Hilden K."/>
            <person name="Makela M.R."/>
            <person name="Grigoriev I."/>
            <person name="Riley R."/>
            <person name="Granchi Z."/>
        </authorList>
    </citation>
    <scope>NUCLEOTIDE SEQUENCE [LARGE SCALE GENOMIC DNA]</scope>
    <source>
        <strain evidence="2 3">CBS 132785</strain>
    </source>
</reference>
<feature type="compositionally biased region" description="Polar residues" evidence="1">
    <location>
        <begin position="184"/>
        <end position="197"/>
    </location>
</feature>
<accession>A0A1Q5TDF8</accession>
<feature type="compositionally biased region" description="Polar residues" evidence="1">
    <location>
        <begin position="214"/>
        <end position="233"/>
    </location>
</feature>
<comment type="caution">
    <text evidence="2">The sequence shown here is derived from an EMBL/GenBank/DDBJ whole genome shotgun (WGS) entry which is preliminary data.</text>
</comment>
<dbReference type="GO" id="GO:0007131">
    <property type="term" value="P:reciprocal meiotic recombination"/>
    <property type="evidence" value="ECO:0007669"/>
    <property type="project" value="InterPro"/>
</dbReference>
<gene>
    <name evidence="2" type="ORF">PENSUB_9350</name>
</gene>
<sequence length="348" mass="38643">MVVVKLPSIAIKYPLNIMQMRRVQIKFSQDRDYYTVLSMLSAANCPLAEGSIPTFHRPPSTVSWASVSTAQLTKNPPRDAGAAITPESNAPVPSNYMGRKAYGFETASNAPQGRFTMQTLERENETALGRTLPAIPAEGGQATSEKAPARHTTGPIYHDQELNQMLPPKRDLPFTKLKSKMSRAGTTSLKSSQQIVPESSYPEPDNLKRRESFMSESQSQQLIQTQPYPETMNLSQDPARVQATLPYPSVSTESQQQGRVSSVAGTSQRARTDDGHVSETIIQAPQSARWSVPISVEEQLSEYVKAPTKERSAFLEKWMCELIQDDNFVSLCEDVEGTWRRFAFGVKP</sequence>
<feature type="region of interest" description="Disordered" evidence="1">
    <location>
        <begin position="73"/>
        <end position="94"/>
    </location>
</feature>
<feature type="region of interest" description="Disordered" evidence="1">
    <location>
        <begin position="132"/>
        <end position="233"/>
    </location>
</feature>
<dbReference type="InterPro" id="IPR004354">
    <property type="entry name" value="Meiotic_Rec114"/>
</dbReference>
<dbReference type="Pfam" id="PF03525">
    <property type="entry name" value="Meiotic_rec114"/>
    <property type="match status" value="1"/>
</dbReference>
<dbReference type="EMBL" id="MNBE01000673">
    <property type="protein sequence ID" value="OKO98252.1"/>
    <property type="molecule type" value="Genomic_DNA"/>
</dbReference>
<evidence type="ECO:0000313" key="3">
    <source>
        <dbReference type="Proteomes" id="UP000186955"/>
    </source>
</evidence>
<feature type="region of interest" description="Disordered" evidence="1">
    <location>
        <begin position="248"/>
        <end position="276"/>
    </location>
</feature>
<dbReference type="AlphaFoldDB" id="A0A1Q5TDF8"/>